<gene>
    <name evidence="2" type="ORF">XFF6991_420129</name>
</gene>
<dbReference type="EMBL" id="OCZC01000069">
    <property type="protein sequence ID" value="SOO24912.1"/>
    <property type="molecule type" value="Genomic_DNA"/>
</dbReference>
<feature type="chain" id="PRO_5031050301" description="Lipoprotein" evidence="1">
    <location>
        <begin position="23"/>
        <end position="137"/>
    </location>
</feature>
<comment type="caution">
    <text evidence="2">The sequence shown here is derived from an EMBL/GenBank/DDBJ whole genome shotgun (WGS) entry which is preliminary data.</text>
</comment>
<evidence type="ECO:0000256" key="1">
    <source>
        <dbReference type="SAM" id="SignalP"/>
    </source>
</evidence>
<proteinExistence type="predicted"/>
<protein>
    <recommendedName>
        <fullName evidence="4">Lipoprotein</fullName>
    </recommendedName>
</protein>
<dbReference type="AlphaFoldDB" id="A0A7Z7J2Q7"/>
<dbReference type="PROSITE" id="PS51257">
    <property type="entry name" value="PROKAR_LIPOPROTEIN"/>
    <property type="match status" value="1"/>
</dbReference>
<evidence type="ECO:0008006" key="4">
    <source>
        <dbReference type="Google" id="ProtNLM"/>
    </source>
</evidence>
<evidence type="ECO:0000313" key="2">
    <source>
        <dbReference type="EMBL" id="SOO24912.1"/>
    </source>
</evidence>
<organism evidence="2 3">
    <name type="scientific">Xanthomonas campestris pv. phaseoli</name>
    <dbReference type="NCBI Taxonomy" id="317013"/>
    <lineage>
        <taxon>Bacteria</taxon>
        <taxon>Pseudomonadati</taxon>
        <taxon>Pseudomonadota</taxon>
        <taxon>Gammaproteobacteria</taxon>
        <taxon>Lysobacterales</taxon>
        <taxon>Lysobacteraceae</taxon>
        <taxon>Xanthomonas</taxon>
    </lineage>
</organism>
<name>A0A7Z7J2Q7_XANCH</name>
<keyword evidence="1" id="KW-0732">Signal</keyword>
<reference evidence="2 3" key="1">
    <citation type="submission" date="2017-10" db="EMBL/GenBank/DDBJ databases">
        <authorList>
            <person name="Regsiter A."/>
            <person name="William W."/>
        </authorList>
    </citation>
    <scope>NUCLEOTIDE SEQUENCE [LARGE SCALE GENOMIC DNA]</scope>
    <source>
        <strain evidence="2 3">CFBP6991</strain>
    </source>
</reference>
<feature type="signal peptide" evidence="1">
    <location>
        <begin position="1"/>
        <end position="22"/>
    </location>
</feature>
<accession>A0A7Z7J2Q7</accession>
<evidence type="ECO:0000313" key="3">
    <source>
        <dbReference type="Proteomes" id="UP000234345"/>
    </source>
</evidence>
<sequence>MIRLFILFQLVFVLSGCIPVAADSPPLDDYETWKKAGSSSLDVWKAMLECGYASPFRPREKFSGGYRTEEEVTDSMLCIQGMGYVKNVDGKVFLVCEGFRKDLAPCRDGFKVRKPSVGTRLNSGYCRNYPQSLACSP</sequence>
<dbReference type="Proteomes" id="UP000234345">
    <property type="component" value="Unassembled WGS sequence"/>
</dbReference>
<dbReference type="RefSeq" id="WP_145958265.1">
    <property type="nucleotide sequence ID" value="NZ_OCZC01000069.1"/>
</dbReference>